<protein>
    <submittedName>
        <fullName evidence="2">Uncharacterized protein</fullName>
    </submittedName>
</protein>
<comment type="caution">
    <text evidence="2">The sequence shown here is derived from an EMBL/GenBank/DDBJ whole genome shotgun (WGS) entry which is preliminary data.</text>
</comment>
<proteinExistence type="predicted"/>
<feature type="compositionally biased region" description="Basic and acidic residues" evidence="1">
    <location>
        <begin position="1"/>
        <end position="32"/>
    </location>
</feature>
<keyword evidence="3" id="KW-1185">Reference proteome</keyword>
<dbReference type="Proteomes" id="UP001151752">
    <property type="component" value="Chromosome 9"/>
</dbReference>
<reference evidence="2" key="2">
    <citation type="journal article" date="2023" name="Int. J. Mol. Sci.">
        <title>De Novo Assembly and Annotation of 11 Diverse Shrub Willow (Salix) Genomes Reveals Novel Gene Organization in Sex-Linked Regions.</title>
        <authorList>
            <person name="Hyden B."/>
            <person name="Feng K."/>
            <person name="Yates T.B."/>
            <person name="Jawdy S."/>
            <person name="Cereghino C."/>
            <person name="Smart L.B."/>
            <person name="Muchero W."/>
        </authorList>
    </citation>
    <scope>NUCLEOTIDE SEQUENCE</scope>
    <source>
        <tissue evidence="2">Shoot tip</tissue>
    </source>
</reference>
<name>A0A9Q0TT26_9ROSI</name>
<sequence>MSLSRERLTKEKGRDIEILEADDQKSEVKGKEIGSQPNQPIEVNKELNLQKSNHEEGSRLVTLKEQNEKVKPSNEGLTVGSKSGEHVPTETTQNNKNKGTKADAIVVTARDDVQGGPLICTMNKMVSLSSETKGKGKEIACEITGSSSEGQPACSQRGDYYEEIGLDFWESIFASPVAGGKGCLFA</sequence>
<evidence type="ECO:0000313" key="2">
    <source>
        <dbReference type="EMBL" id="KAJ6717304.1"/>
    </source>
</evidence>
<organism evidence="2 3">
    <name type="scientific">Salix koriyanagi</name>
    <dbReference type="NCBI Taxonomy" id="2511006"/>
    <lineage>
        <taxon>Eukaryota</taxon>
        <taxon>Viridiplantae</taxon>
        <taxon>Streptophyta</taxon>
        <taxon>Embryophyta</taxon>
        <taxon>Tracheophyta</taxon>
        <taxon>Spermatophyta</taxon>
        <taxon>Magnoliopsida</taxon>
        <taxon>eudicotyledons</taxon>
        <taxon>Gunneridae</taxon>
        <taxon>Pentapetalae</taxon>
        <taxon>rosids</taxon>
        <taxon>fabids</taxon>
        <taxon>Malpighiales</taxon>
        <taxon>Salicaceae</taxon>
        <taxon>Saliceae</taxon>
        <taxon>Salix</taxon>
    </lineage>
</organism>
<accession>A0A9Q0TT26</accession>
<feature type="region of interest" description="Disordered" evidence="1">
    <location>
        <begin position="1"/>
        <end position="98"/>
    </location>
</feature>
<dbReference type="EMBL" id="JAPFFM010000014">
    <property type="protein sequence ID" value="KAJ6717304.1"/>
    <property type="molecule type" value="Genomic_DNA"/>
</dbReference>
<reference evidence="2" key="1">
    <citation type="submission" date="2022-11" db="EMBL/GenBank/DDBJ databases">
        <authorList>
            <person name="Hyden B.L."/>
            <person name="Feng K."/>
            <person name="Yates T."/>
            <person name="Jawdy S."/>
            <person name="Smart L.B."/>
            <person name="Muchero W."/>
        </authorList>
    </citation>
    <scope>NUCLEOTIDE SEQUENCE</scope>
    <source>
        <tissue evidence="2">Shoot tip</tissue>
    </source>
</reference>
<gene>
    <name evidence="2" type="ORF">OIU74_009759</name>
</gene>
<feature type="compositionally biased region" description="Polar residues" evidence="1">
    <location>
        <begin position="35"/>
        <end position="51"/>
    </location>
</feature>
<evidence type="ECO:0000313" key="3">
    <source>
        <dbReference type="Proteomes" id="UP001151752"/>
    </source>
</evidence>
<dbReference type="AlphaFoldDB" id="A0A9Q0TT26"/>
<evidence type="ECO:0000256" key="1">
    <source>
        <dbReference type="SAM" id="MobiDB-lite"/>
    </source>
</evidence>